<feature type="region of interest" description="Disordered" evidence="1">
    <location>
        <begin position="65"/>
        <end position="87"/>
    </location>
</feature>
<organism evidence="2">
    <name type="scientific">uncultured Caudovirales phage</name>
    <dbReference type="NCBI Taxonomy" id="2100421"/>
    <lineage>
        <taxon>Viruses</taxon>
        <taxon>Duplodnaviria</taxon>
        <taxon>Heunggongvirae</taxon>
        <taxon>Uroviricota</taxon>
        <taxon>Caudoviricetes</taxon>
        <taxon>Peduoviridae</taxon>
        <taxon>Maltschvirus</taxon>
        <taxon>Maltschvirus maltsch</taxon>
    </lineage>
</organism>
<name>A0A6J7WX87_9CAUD</name>
<reference evidence="2" key="1">
    <citation type="submission" date="2020-05" db="EMBL/GenBank/DDBJ databases">
        <authorList>
            <person name="Chiriac C."/>
            <person name="Salcher M."/>
            <person name="Ghai R."/>
            <person name="Kavagutti S V."/>
        </authorList>
    </citation>
    <scope>NUCLEOTIDE SEQUENCE</scope>
</reference>
<dbReference type="EMBL" id="LR798310">
    <property type="protein sequence ID" value="CAB5222626.1"/>
    <property type="molecule type" value="Genomic_DNA"/>
</dbReference>
<evidence type="ECO:0000256" key="1">
    <source>
        <dbReference type="SAM" id="MobiDB-lite"/>
    </source>
</evidence>
<protein>
    <submittedName>
        <fullName evidence="2">Uncharacterized protein</fullName>
    </submittedName>
</protein>
<feature type="compositionally biased region" description="Polar residues" evidence="1">
    <location>
        <begin position="72"/>
        <end position="87"/>
    </location>
</feature>
<gene>
    <name evidence="2" type="ORF">UFOVP367_28</name>
</gene>
<accession>A0A6J7WX87</accession>
<evidence type="ECO:0000313" key="2">
    <source>
        <dbReference type="EMBL" id="CAB5222626.1"/>
    </source>
</evidence>
<proteinExistence type="predicted"/>
<sequence length="87" mass="10234">MQNKWSKVSNYCIERNNLYISRYVLADGANRYVLWDGTKMIKIHDNAQELKNEAMAIIERELSEPKDLFGKPTSNRQTSSYYNQRKG</sequence>